<protein>
    <submittedName>
        <fullName evidence="2">Uncharacterized protein</fullName>
    </submittedName>
</protein>
<evidence type="ECO:0000256" key="1">
    <source>
        <dbReference type="SAM" id="Phobius"/>
    </source>
</evidence>
<keyword evidence="1" id="KW-1133">Transmembrane helix</keyword>
<comment type="caution">
    <text evidence="2">The sequence shown here is derived from an EMBL/GenBank/DDBJ whole genome shotgun (WGS) entry which is preliminary data.</text>
</comment>
<feature type="transmembrane region" description="Helical" evidence="1">
    <location>
        <begin position="56"/>
        <end position="80"/>
    </location>
</feature>
<keyword evidence="1" id="KW-0472">Membrane</keyword>
<dbReference type="EMBL" id="JBGFUD010002362">
    <property type="protein sequence ID" value="MFH4977511.1"/>
    <property type="molecule type" value="Genomic_DNA"/>
</dbReference>
<sequence>MGHVMIESLGNKLFKSVTETADEISVRFESLFANFSGSIADDADALVVEVVSLSKLLKVVLCVLVVLLIMIIIKYAFLGFRYSRLRYRQKHPAVDNSSRFLIVAIPMSTSNSRRRDSNSISDESREMAVRFQTAKNDDILLGELQHFFSSYFRGKPVNNKALPVYVQRPRSRTVPSYSTCL</sequence>
<evidence type="ECO:0000313" key="3">
    <source>
        <dbReference type="Proteomes" id="UP001608902"/>
    </source>
</evidence>
<keyword evidence="1" id="KW-0812">Transmembrane</keyword>
<dbReference type="AlphaFoldDB" id="A0ABD6ECW9"/>
<name>A0ABD6ECW9_9BILA</name>
<reference evidence="2 3" key="1">
    <citation type="submission" date="2024-08" db="EMBL/GenBank/DDBJ databases">
        <title>Gnathostoma spinigerum genome.</title>
        <authorList>
            <person name="Gonzalez-Bertolin B."/>
            <person name="Monzon S."/>
            <person name="Zaballos A."/>
            <person name="Jimenez P."/>
            <person name="Dekumyoy P."/>
            <person name="Varona S."/>
            <person name="Cuesta I."/>
            <person name="Sumanam S."/>
            <person name="Adisakwattana P."/>
            <person name="Gasser R.B."/>
            <person name="Hernandez-Gonzalez A."/>
            <person name="Young N.D."/>
            <person name="Perteguer M.J."/>
        </authorList>
    </citation>
    <scope>NUCLEOTIDE SEQUENCE [LARGE SCALE GENOMIC DNA]</scope>
    <source>
        <strain evidence="2">AL3</strain>
        <tissue evidence="2">Liver</tissue>
    </source>
</reference>
<dbReference type="Proteomes" id="UP001608902">
    <property type="component" value="Unassembled WGS sequence"/>
</dbReference>
<gene>
    <name evidence="2" type="ORF">AB6A40_004220</name>
</gene>
<evidence type="ECO:0000313" key="2">
    <source>
        <dbReference type="EMBL" id="MFH4977511.1"/>
    </source>
</evidence>
<keyword evidence="3" id="KW-1185">Reference proteome</keyword>
<proteinExistence type="predicted"/>
<accession>A0ABD6ECW9</accession>
<organism evidence="2 3">
    <name type="scientific">Gnathostoma spinigerum</name>
    <dbReference type="NCBI Taxonomy" id="75299"/>
    <lineage>
        <taxon>Eukaryota</taxon>
        <taxon>Metazoa</taxon>
        <taxon>Ecdysozoa</taxon>
        <taxon>Nematoda</taxon>
        <taxon>Chromadorea</taxon>
        <taxon>Rhabditida</taxon>
        <taxon>Spirurina</taxon>
        <taxon>Gnathostomatomorpha</taxon>
        <taxon>Gnathostomatoidea</taxon>
        <taxon>Gnathostomatidae</taxon>
        <taxon>Gnathostoma</taxon>
    </lineage>
</organism>